<dbReference type="eggNOG" id="COG1929">
    <property type="taxonomic scope" value="Bacteria"/>
</dbReference>
<dbReference type="PANTHER" id="PTHR21599">
    <property type="entry name" value="GLYCERATE KINASE"/>
    <property type="match status" value="1"/>
</dbReference>
<comment type="similarity">
    <text evidence="1 4">Belongs to the glycerate kinase type-1 family.</text>
</comment>
<dbReference type="InterPro" id="IPR018193">
    <property type="entry name" value="Glyc_kinase_flavodox-like_fold"/>
</dbReference>
<gene>
    <name evidence="5" type="ORF">Cpap_0592</name>
</gene>
<proteinExistence type="inferred from homology"/>
<dbReference type="InterPro" id="IPR004381">
    <property type="entry name" value="Glycerate_kinase"/>
</dbReference>
<dbReference type="SUPFAM" id="SSF110738">
    <property type="entry name" value="Glycerate kinase I"/>
    <property type="match status" value="1"/>
</dbReference>
<dbReference type="PANTHER" id="PTHR21599:SF0">
    <property type="entry name" value="GLYCERATE KINASE"/>
    <property type="match status" value="1"/>
</dbReference>
<keyword evidence="3 4" id="KW-0418">Kinase</keyword>
<dbReference type="GO" id="GO:0031388">
    <property type="term" value="P:organic acid phosphorylation"/>
    <property type="evidence" value="ECO:0007669"/>
    <property type="project" value="UniProtKB-UniRule"/>
</dbReference>
<evidence type="ECO:0000313" key="5">
    <source>
        <dbReference type="EMBL" id="EGD45987.1"/>
    </source>
</evidence>
<evidence type="ECO:0000256" key="3">
    <source>
        <dbReference type="ARBA" id="ARBA00022777"/>
    </source>
</evidence>
<dbReference type="GO" id="GO:0008887">
    <property type="term" value="F:glycerate kinase activity"/>
    <property type="evidence" value="ECO:0007669"/>
    <property type="project" value="UniProtKB-UniRule"/>
</dbReference>
<keyword evidence="2 4" id="KW-0808">Transferase</keyword>
<keyword evidence="6" id="KW-1185">Reference proteome</keyword>
<dbReference type="Proteomes" id="UP000003860">
    <property type="component" value="Unassembled WGS sequence"/>
</dbReference>
<organism evidence="5 6">
    <name type="scientific">Ruminiclostridium papyrosolvens DSM 2782</name>
    <dbReference type="NCBI Taxonomy" id="588581"/>
    <lineage>
        <taxon>Bacteria</taxon>
        <taxon>Bacillati</taxon>
        <taxon>Bacillota</taxon>
        <taxon>Clostridia</taxon>
        <taxon>Eubacteriales</taxon>
        <taxon>Oscillospiraceae</taxon>
        <taxon>Ruminiclostridium</taxon>
    </lineage>
</organism>
<reference evidence="5" key="1">
    <citation type="submission" date="2009-07" db="EMBL/GenBank/DDBJ databases">
        <authorList>
            <consortium name="US DOE Joint Genome Institute (JGI-PGF)"/>
            <person name="Lucas S."/>
            <person name="Copeland A."/>
            <person name="Lapidus A."/>
            <person name="Glavina del Rio T."/>
            <person name="Tice H."/>
            <person name="Bruce D."/>
            <person name="Goodwin L."/>
            <person name="Pitluck S."/>
            <person name="Larimer F."/>
            <person name="Land M.L."/>
            <person name="Mouttaki H."/>
            <person name="He Z."/>
            <person name="Zhou J."/>
            <person name="Hemme C.L."/>
        </authorList>
    </citation>
    <scope>NUCLEOTIDE SEQUENCE [LARGE SCALE GENOMIC DNA]</scope>
    <source>
        <strain evidence="5">DSM 2782</strain>
    </source>
</reference>
<evidence type="ECO:0000313" key="6">
    <source>
        <dbReference type="Proteomes" id="UP000003860"/>
    </source>
</evidence>
<dbReference type="AlphaFoldDB" id="F1TI52"/>
<dbReference type="NCBIfam" id="TIGR00045">
    <property type="entry name" value="glycerate kinase"/>
    <property type="match status" value="1"/>
</dbReference>
<evidence type="ECO:0000256" key="2">
    <source>
        <dbReference type="ARBA" id="ARBA00022679"/>
    </source>
</evidence>
<comment type="caution">
    <text evidence="5">The sequence shown here is derived from an EMBL/GenBank/DDBJ whole genome shotgun (WGS) entry which is preliminary data.</text>
</comment>
<dbReference type="OrthoDB" id="9774290at2"/>
<dbReference type="Gene3D" id="3.90.1510.10">
    <property type="entry name" value="Glycerate kinase, domain 2"/>
    <property type="match status" value="1"/>
</dbReference>
<dbReference type="EC" id="2.7.1.31" evidence="5"/>
<accession>F1TI52</accession>
<protein>
    <submittedName>
        <fullName evidence="5">Glycerate kinase</fullName>
        <ecNumber evidence="5">2.7.1.31</ecNumber>
    </submittedName>
</protein>
<reference evidence="5" key="2">
    <citation type="submission" date="2011-01" db="EMBL/GenBank/DDBJ databases">
        <title>The Non-contiguous Finished genome of Clostridium papyrosolvens.</title>
        <authorList>
            <person name="Lucas S."/>
            <person name="Copeland A."/>
            <person name="Lapidus A."/>
            <person name="Cheng J.-F."/>
            <person name="Goodwin L."/>
            <person name="Pitluck S."/>
            <person name="Misra M."/>
            <person name="Chertkov O."/>
            <person name="Detter J.C."/>
            <person name="Han C."/>
            <person name="Tapia R."/>
            <person name="Land M."/>
            <person name="Hauser L."/>
            <person name="Kyrpides N."/>
            <person name="Ivanova N."/>
            <person name="Pagani I."/>
            <person name="Mouttaki H."/>
            <person name="He Z."/>
            <person name="Zhou J."/>
            <person name="Hemme C.L."/>
            <person name="Woyke T."/>
        </authorList>
    </citation>
    <scope>NUCLEOTIDE SEQUENCE [LARGE SCALE GENOMIC DNA]</scope>
    <source>
        <strain evidence="5">DSM 2782</strain>
    </source>
</reference>
<evidence type="ECO:0000256" key="1">
    <source>
        <dbReference type="ARBA" id="ARBA00006284"/>
    </source>
</evidence>
<dbReference type="Pfam" id="PF02595">
    <property type="entry name" value="Gly_kinase"/>
    <property type="match status" value="1"/>
</dbReference>
<dbReference type="PIRSF" id="PIRSF006078">
    <property type="entry name" value="GlxK"/>
    <property type="match status" value="1"/>
</dbReference>
<name>F1TI52_9FIRM</name>
<dbReference type="RefSeq" id="WP_004622274.1">
    <property type="nucleotide sequence ID" value="NZ_ACXX02000018.1"/>
</dbReference>
<dbReference type="Gene3D" id="3.40.50.10350">
    <property type="entry name" value="Glycerate kinase, domain 1"/>
    <property type="match status" value="1"/>
</dbReference>
<dbReference type="STRING" id="588581.Cpap_0592"/>
<evidence type="ECO:0000256" key="4">
    <source>
        <dbReference type="PIRNR" id="PIRNR006078"/>
    </source>
</evidence>
<dbReference type="InterPro" id="IPR036129">
    <property type="entry name" value="Glycerate_kinase_sf"/>
</dbReference>
<dbReference type="InterPro" id="IPR018197">
    <property type="entry name" value="Glycerate_kinase_RE-like"/>
</dbReference>
<dbReference type="EMBL" id="ACXX02000018">
    <property type="protein sequence ID" value="EGD45987.1"/>
    <property type="molecule type" value="Genomic_DNA"/>
</dbReference>
<sequence>MKKFVIAPDSFKGSMSSVEVCGIVKSKIIEFYPDSEIIEIPVADGGEGTSDCFIQLLGAQKVTLMATGPYNEKLQGYYARKGNTAILETAMFAGLPLAEQRLNPSVTTTFGVGTMIRHAVENGCREIIIGLGGSCTNDGGTGMACALGVCFKNKAGDEFIPTGSTLAEIAHIDTASAERLLKDCKITAMCDIDNPMYGKNGAAYVYAPQKGADRDMVLLLDKNLMDLSETIKSQLGVDVSKIPGSGAAGAMGAGILAFLKGSLKPGIETVLDLAGFENIIKDADVIFTGEGRIDRQSLRGKVVIGVAARAKSKNIPVVALVGDVGDGAEAAYEMGVSAIVSINRVAMPFEKAKARSKKDLADTVDMVMRLLKHHVNQK</sequence>